<dbReference type="Gene3D" id="3.60.15.10">
    <property type="entry name" value="Ribonuclease Z/Hydroxyacylglutathione hydrolase-like"/>
    <property type="match status" value="1"/>
</dbReference>
<dbReference type="SUPFAM" id="SSF56281">
    <property type="entry name" value="Metallo-hydrolase/oxidoreductase"/>
    <property type="match status" value="1"/>
</dbReference>
<dbReference type="EMBL" id="CYXX01000012">
    <property type="protein sequence ID" value="CUN08693.1"/>
    <property type="molecule type" value="Genomic_DNA"/>
</dbReference>
<dbReference type="InterPro" id="IPR001279">
    <property type="entry name" value="Metallo-B-lactamas"/>
</dbReference>
<organism evidence="2 3">
    <name type="scientific">Roseburia inulinivorans</name>
    <dbReference type="NCBI Taxonomy" id="360807"/>
    <lineage>
        <taxon>Bacteria</taxon>
        <taxon>Bacillati</taxon>
        <taxon>Bacillota</taxon>
        <taxon>Clostridia</taxon>
        <taxon>Lachnospirales</taxon>
        <taxon>Lachnospiraceae</taxon>
        <taxon>Roseburia</taxon>
    </lineage>
</organism>
<name>A0A173U0S4_9FIRM</name>
<evidence type="ECO:0000259" key="1">
    <source>
        <dbReference type="Pfam" id="PF00753"/>
    </source>
</evidence>
<sequence length="396" mass="45988">MLTVKLLPAGYGDCILLSLGEHDKYNILIDGGVAGTYSKRIGKELEQIRKKGEKINLMICTHMDNDHIAGLVEVLKNEDRKLIDQIWYNGFLQIVDEKFYRKRTIVDEKRRMEDETVLNRIISQGTITESEQEVGIHEGMALGVLIEQNRIPLNAIVNGRAVSADNLPDKIRIDKTTSISVVGPSKENLNEVESNWKQDMVARNYSFRVSDKIKLMEAFEYQMERIKKFYSNEKTKVSQIEELEKYMGTLTETDESPTNKSSISFILEHGKKQYLFLGDAAVDGKLLQNIEKIVGYQHQFTAIKLPHHGSRYNITREFIDRYPAEEYYCLTNSKRYSHPDLEVLAAIACRNQQKKRFIFNYPIKKAEFLDREEWKSKYNYEIVMGDVENGVWRNYI</sequence>
<evidence type="ECO:0000313" key="2">
    <source>
        <dbReference type="EMBL" id="CUN08693.1"/>
    </source>
</evidence>
<protein>
    <submittedName>
        <fullName evidence="2">DNA internalization-related competence protein ComEC/Rec2</fullName>
    </submittedName>
</protein>
<dbReference type="InterPro" id="IPR052159">
    <property type="entry name" value="Competence_DNA_uptake"/>
</dbReference>
<dbReference type="PANTHER" id="PTHR30619">
    <property type="entry name" value="DNA INTERNALIZATION/COMPETENCE PROTEIN COMEC/REC2"/>
    <property type="match status" value="1"/>
</dbReference>
<reference evidence="2 3" key="1">
    <citation type="submission" date="2015-09" db="EMBL/GenBank/DDBJ databases">
        <authorList>
            <consortium name="Pathogen Informatics"/>
        </authorList>
    </citation>
    <scope>NUCLEOTIDE SEQUENCE [LARGE SCALE GENOMIC DNA]</scope>
    <source>
        <strain evidence="2 3">2789STDY5608887</strain>
    </source>
</reference>
<dbReference type="AlphaFoldDB" id="A0A173U0S4"/>
<accession>A0A173U0S4</accession>
<dbReference type="Pfam" id="PF00753">
    <property type="entry name" value="Lactamase_B"/>
    <property type="match status" value="1"/>
</dbReference>
<dbReference type="InterPro" id="IPR036866">
    <property type="entry name" value="RibonucZ/Hydroxyglut_hydro"/>
</dbReference>
<dbReference type="PANTHER" id="PTHR30619:SF1">
    <property type="entry name" value="RECOMBINATION PROTEIN 2"/>
    <property type="match status" value="1"/>
</dbReference>
<feature type="domain" description="Metallo-beta-lactamase" evidence="1">
    <location>
        <begin position="10"/>
        <end position="77"/>
    </location>
</feature>
<evidence type="ECO:0000313" key="3">
    <source>
        <dbReference type="Proteomes" id="UP000095453"/>
    </source>
</evidence>
<proteinExistence type="predicted"/>
<gene>
    <name evidence="2" type="ORF">ERS852444_01817</name>
</gene>
<dbReference type="RefSeq" id="WP_070102907.1">
    <property type="nucleotide sequence ID" value="NZ_CYXX01000012.1"/>
</dbReference>
<dbReference type="Proteomes" id="UP000095453">
    <property type="component" value="Unassembled WGS sequence"/>
</dbReference>